<dbReference type="Proteomes" id="UP001497482">
    <property type="component" value="Chromosome 5"/>
</dbReference>
<reference evidence="5 6" key="1">
    <citation type="submission" date="2024-04" db="EMBL/GenBank/DDBJ databases">
        <authorList>
            <person name="Waldvogel A.-M."/>
            <person name="Schoenle A."/>
        </authorList>
    </citation>
    <scope>NUCLEOTIDE SEQUENCE [LARGE SCALE GENOMIC DNA]</scope>
</reference>
<dbReference type="AlphaFoldDB" id="A0AAV2LX53"/>
<proteinExistence type="predicted"/>
<evidence type="ECO:0000256" key="2">
    <source>
        <dbReference type="ARBA" id="ARBA00022490"/>
    </source>
</evidence>
<dbReference type="SMART" id="SM00228">
    <property type="entry name" value="PDZ"/>
    <property type="match status" value="1"/>
</dbReference>
<dbReference type="Gene3D" id="2.30.42.10">
    <property type="match status" value="1"/>
</dbReference>
<dbReference type="InterPro" id="IPR001478">
    <property type="entry name" value="PDZ"/>
</dbReference>
<dbReference type="Pfam" id="PF00595">
    <property type="entry name" value="PDZ"/>
    <property type="match status" value="1"/>
</dbReference>
<dbReference type="PANTHER" id="PTHR46227">
    <property type="entry name" value="GLUTAMATE RECEPTOR-INTERACTING PROTEIN GRIP"/>
    <property type="match status" value="1"/>
</dbReference>
<keyword evidence="2" id="KW-0963">Cytoplasm</keyword>
<dbReference type="InterPro" id="IPR043545">
    <property type="entry name" value="GRIP1/2"/>
</dbReference>
<dbReference type="CDD" id="cd06685">
    <property type="entry name" value="PDZ7_GRIP1-2-like"/>
    <property type="match status" value="1"/>
</dbReference>
<evidence type="ECO:0000313" key="5">
    <source>
        <dbReference type="EMBL" id="CAL1605630.1"/>
    </source>
</evidence>
<feature type="domain" description="PDZ" evidence="4">
    <location>
        <begin position="28"/>
        <end position="110"/>
    </location>
</feature>
<dbReference type="PROSITE" id="PS50106">
    <property type="entry name" value="PDZ"/>
    <property type="match status" value="1"/>
</dbReference>
<dbReference type="PANTHER" id="PTHR46227:SF5">
    <property type="entry name" value="GLUTAMATE RECEPTOR INTERACTING PROTEIN 2 ISOFORM X1"/>
    <property type="match status" value="1"/>
</dbReference>
<dbReference type="FunFam" id="2.30.42.10:FF:000035">
    <property type="entry name" value="Glutamate receptor interacting protein 1"/>
    <property type="match status" value="1"/>
</dbReference>
<evidence type="ECO:0000259" key="4">
    <source>
        <dbReference type="PROSITE" id="PS50106"/>
    </source>
</evidence>
<protein>
    <recommendedName>
        <fullName evidence="4">PDZ domain-containing protein</fullName>
    </recommendedName>
</protein>
<evidence type="ECO:0000256" key="1">
    <source>
        <dbReference type="ARBA" id="ARBA00004496"/>
    </source>
</evidence>
<sequence>MNVSNGPSRICTEEKSDGLASTGLKLHKVTLRKDAESHDFGFSVSDGLLEKGVFVNLIRPEGPADQGGLQPFDRILQVNRVRTRDLDCCLTVPLIMEAGESLDLVISRTPLSAGHNGLSDYNFTKSLIHVSEPRTKSIAL</sequence>
<dbReference type="SUPFAM" id="SSF50156">
    <property type="entry name" value="PDZ domain-like"/>
    <property type="match status" value="1"/>
</dbReference>
<accession>A0AAV2LX53</accession>
<gene>
    <name evidence="5" type="ORF">KC01_LOCUS32973</name>
</gene>
<dbReference type="EMBL" id="OZ035827">
    <property type="protein sequence ID" value="CAL1605630.1"/>
    <property type="molecule type" value="Genomic_DNA"/>
</dbReference>
<keyword evidence="3" id="KW-0677">Repeat</keyword>
<dbReference type="InterPro" id="IPR036034">
    <property type="entry name" value="PDZ_sf"/>
</dbReference>
<evidence type="ECO:0000313" key="6">
    <source>
        <dbReference type="Proteomes" id="UP001497482"/>
    </source>
</evidence>
<keyword evidence="6" id="KW-1185">Reference proteome</keyword>
<comment type="subcellular location">
    <subcellularLocation>
        <location evidence="1">Cytoplasm</location>
    </subcellularLocation>
</comment>
<evidence type="ECO:0000256" key="3">
    <source>
        <dbReference type="ARBA" id="ARBA00022737"/>
    </source>
</evidence>
<dbReference type="GO" id="GO:0098887">
    <property type="term" value="P:neurotransmitter receptor transport, endosome to postsynaptic membrane"/>
    <property type="evidence" value="ECO:0007669"/>
    <property type="project" value="TreeGrafter"/>
</dbReference>
<name>A0AAV2LX53_KNICA</name>
<dbReference type="GO" id="GO:0005737">
    <property type="term" value="C:cytoplasm"/>
    <property type="evidence" value="ECO:0007669"/>
    <property type="project" value="UniProtKB-SubCell"/>
</dbReference>
<organism evidence="5 6">
    <name type="scientific">Knipowitschia caucasica</name>
    <name type="common">Caucasian dwarf goby</name>
    <name type="synonym">Pomatoschistus caucasicus</name>
    <dbReference type="NCBI Taxonomy" id="637954"/>
    <lineage>
        <taxon>Eukaryota</taxon>
        <taxon>Metazoa</taxon>
        <taxon>Chordata</taxon>
        <taxon>Craniata</taxon>
        <taxon>Vertebrata</taxon>
        <taxon>Euteleostomi</taxon>
        <taxon>Actinopterygii</taxon>
        <taxon>Neopterygii</taxon>
        <taxon>Teleostei</taxon>
        <taxon>Neoteleostei</taxon>
        <taxon>Acanthomorphata</taxon>
        <taxon>Gobiaria</taxon>
        <taxon>Gobiiformes</taxon>
        <taxon>Gobioidei</taxon>
        <taxon>Gobiidae</taxon>
        <taxon>Gobiinae</taxon>
        <taxon>Knipowitschia</taxon>
    </lineage>
</organism>